<dbReference type="InterPro" id="IPR055142">
    <property type="entry name" value="ZER1-like_C"/>
</dbReference>
<dbReference type="Proteomes" id="UP001160148">
    <property type="component" value="Unassembled WGS sequence"/>
</dbReference>
<dbReference type="PANTHER" id="PTHR12904:SF22">
    <property type="entry name" value="ZYG-11 FAMILY MEMBER B, CELL CYCLE REGULATOR"/>
    <property type="match status" value="1"/>
</dbReference>
<dbReference type="Gene3D" id="3.80.10.10">
    <property type="entry name" value="Ribonuclease Inhibitor"/>
    <property type="match status" value="1"/>
</dbReference>
<evidence type="ECO:0000313" key="5">
    <source>
        <dbReference type="Proteomes" id="UP001160148"/>
    </source>
</evidence>
<sequence>MYANPETLKDLCIDYVCDNIEQFYMAEQYISETDLQPSEPKYMFLDSNVYLPMEVSEILLTKLSVRNKLNDETLSLFSHKNVYLRNVILPKTKNLTTKGLRTLRKHKIKKLKVYGLDCPVNELVGLLGEWTTQNLESLCVSNSSFISDSYDMKFCVAVSLSKLKNLRSLDVSNTEFSTNNLIAVVEDLPHLESLDISNTKVDTLSPLVKKKNQLKKLSVYNLKEATMHLIAFSPLKCMTSLTHLDLSSEKYSHPFENFSCDTPWSQFLTDPDWLPNLVSLDISGSDNVGPRIMQDFLTTHKKLRFLGLMHMDDCGLAMFTVPTHPLYNRDLVVTGVVTEEQLLTGLKRYKKRPTYIQKCLYHLFKWTEKYNYPKVDIIQLILNVMNCLSDSFPVQMAATACLYNLTKSDLALNIHPSVLAKVVEATLDAMERFPNHNQLQKNTLLTLCSDRILQDVKMDKFRCAKLVLDSLHFFNDNVMNRMSVAICSILAAKISTSETSQLGSNPRYMAKLLSIVFEKLSSRMIDVTMKFTLSALWNLTDESPTTCKVFIDEGGLALYMNILNTFIGDSTVETKVLGLLNNIAEVPHLRNMLFSNDMIPTLRRLLRSVQIDVSYFAAGIIAHLGCEPSWETYIVNNKAEVLEELRYTVKHWVPPEGEMVAYRSFQPFIGLLKSINTPQVQLWAAWAILHVCTKNGKKYCAMLNEENGVDILQTITLNKSVDREVCELCYNILDLLYKFRKVSNPVQPTVSV</sequence>
<dbReference type="Gene3D" id="1.25.10.10">
    <property type="entry name" value="Leucine-rich Repeat Variant"/>
    <property type="match status" value="1"/>
</dbReference>
<name>A0AAV0VRJ2_9HEMI</name>
<feature type="domain" description="Zer-1-like leucine-rich repeats region" evidence="3">
    <location>
        <begin position="184"/>
        <end position="285"/>
    </location>
</feature>
<accession>A0AAV0VRJ2</accession>
<dbReference type="Pfam" id="PF22964">
    <property type="entry name" value="ZER1-like_2nd"/>
    <property type="match status" value="1"/>
</dbReference>
<dbReference type="GO" id="GO:0031462">
    <property type="term" value="C:Cul2-RING ubiquitin ligase complex"/>
    <property type="evidence" value="ECO:0007669"/>
    <property type="project" value="TreeGrafter"/>
</dbReference>
<dbReference type="Pfam" id="PF25013">
    <property type="entry name" value="LRR_Zer-1"/>
    <property type="match status" value="1"/>
</dbReference>
<organism evidence="4 5">
    <name type="scientific">Macrosiphum euphorbiae</name>
    <name type="common">potato aphid</name>
    <dbReference type="NCBI Taxonomy" id="13131"/>
    <lineage>
        <taxon>Eukaryota</taxon>
        <taxon>Metazoa</taxon>
        <taxon>Ecdysozoa</taxon>
        <taxon>Arthropoda</taxon>
        <taxon>Hexapoda</taxon>
        <taxon>Insecta</taxon>
        <taxon>Pterygota</taxon>
        <taxon>Neoptera</taxon>
        <taxon>Paraneoptera</taxon>
        <taxon>Hemiptera</taxon>
        <taxon>Sternorrhyncha</taxon>
        <taxon>Aphidomorpha</taxon>
        <taxon>Aphidoidea</taxon>
        <taxon>Aphididae</taxon>
        <taxon>Macrosiphini</taxon>
        <taxon>Macrosiphum</taxon>
    </lineage>
</organism>
<dbReference type="PANTHER" id="PTHR12904">
    <property type="match status" value="1"/>
</dbReference>
<dbReference type="InterPro" id="IPR032675">
    <property type="entry name" value="LRR_dom_sf"/>
</dbReference>
<proteinExistence type="predicted"/>
<evidence type="ECO:0000259" key="3">
    <source>
        <dbReference type="Pfam" id="PF25013"/>
    </source>
</evidence>
<reference evidence="4 5" key="1">
    <citation type="submission" date="2023-01" db="EMBL/GenBank/DDBJ databases">
        <authorList>
            <person name="Whitehead M."/>
        </authorList>
    </citation>
    <scope>NUCLEOTIDE SEQUENCE [LARGE SCALE GENOMIC DNA]</scope>
</reference>
<evidence type="ECO:0000313" key="4">
    <source>
        <dbReference type="EMBL" id="CAI6346285.1"/>
    </source>
</evidence>
<gene>
    <name evidence="4" type="ORF">MEUPH1_LOCUS3210</name>
</gene>
<dbReference type="InterPro" id="IPR016024">
    <property type="entry name" value="ARM-type_fold"/>
</dbReference>
<protein>
    <submittedName>
        <fullName evidence="4">Uncharacterized protein</fullName>
    </submittedName>
</protein>
<dbReference type="InterPro" id="IPR051341">
    <property type="entry name" value="Zyg-11_UBL_adapter"/>
</dbReference>
<keyword evidence="1" id="KW-0833">Ubl conjugation pathway</keyword>
<feature type="domain" description="Protein zer-1 homolog-like C-terminal" evidence="2">
    <location>
        <begin position="392"/>
        <end position="735"/>
    </location>
</feature>
<dbReference type="InterPro" id="IPR056845">
    <property type="entry name" value="LRR_Zer-1"/>
</dbReference>
<dbReference type="InterPro" id="IPR011989">
    <property type="entry name" value="ARM-like"/>
</dbReference>
<dbReference type="SUPFAM" id="SSF52047">
    <property type="entry name" value="RNI-like"/>
    <property type="match status" value="1"/>
</dbReference>
<dbReference type="EMBL" id="CARXXK010000001">
    <property type="protein sequence ID" value="CAI6346285.1"/>
    <property type="molecule type" value="Genomic_DNA"/>
</dbReference>
<keyword evidence="5" id="KW-1185">Reference proteome</keyword>
<dbReference type="AlphaFoldDB" id="A0AAV0VRJ2"/>
<dbReference type="SUPFAM" id="SSF48371">
    <property type="entry name" value="ARM repeat"/>
    <property type="match status" value="1"/>
</dbReference>
<evidence type="ECO:0000259" key="2">
    <source>
        <dbReference type="Pfam" id="PF22964"/>
    </source>
</evidence>
<evidence type="ECO:0000256" key="1">
    <source>
        <dbReference type="ARBA" id="ARBA00022786"/>
    </source>
</evidence>
<comment type="caution">
    <text evidence="4">The sequence shown here is derived from an EMBL/GenBank/DDBJ whole genome shotgun (WGS) entry which is preliminary data.</text>
</comment>